<evidence type="ECO:0000313" key="5">
    <source>
        <dbReference type="Proteomes" id="UP000477680"/>
    </source>
</evidence>
<dbReference type="PANTHER" id="PTHR46429">
    <property type="entry name" value="23S RRNA (GUANOSINE-2'-O-)-METHYLTRANSFERASE RLMB"/>
    <property type="match status" value="1"/>
</dbReference>
<dbReference type="InterPro" id="IPR004441">
    <property type="entry name" value="rRNA_MeTrfase_TrmH"/>
</dbReference>
<dbReference type="SUPFAM" id="SSF75217">
    <property type="entry name" value="alpha/beta knot"/>
    <property type="match status" value="1"/>
</dbReference>
<dbReference type="SMART" id="SM00967">
    <property type="entry name" value="SpoU_sub_bind"/>
    <property type="match status" value="1"/>
</dbReference>
<keyword evidence="1 4" id="KW-0489">Methyltransferase</keyword>
<evidence type="ECO:0000256" key="1">
    <source>
        <dbReference type="ARBA" id="ARBA00022603"/>
    </source>
</evidence>
<reference evidence="4 5" key="1">
    <citation type="submission" date="2020-02" db="EMBL/GenBank/DDBJ databases">
        <title>Genome sequencing for Kineobactrum sp. M2.</title>
        <authorList>
            <person name="Park S.-J."/>
        </authorList>
    </citation>
    <scope>NUCLEOTIDE SEQUENCE [LARGE SCALE GENOMIC DNA]</scope>
    <source>
        <strain evidence="4 5">M2</strain>
    </source>
</reference>
<accession>A0A6C0U5A2</accession>
<dbReference type="Proteomes" id="UP000477680">
    <property type="component" value="Chromosome"/>
</dbReference>
<dbReference type="GO" id="GO:0008173">
    <property type="term" value="F:RNA methyltransferase activity"/>
    <property type="evidence" value="ECO:0007669"/>
    <property type="project" value="InterPro"/>
</dbReference>
<dbReference type="Pfam" id="PF08032">
    <property type="entry name" value="SpoU_sub_bind"/>
    <property type="match status" value="1"/>
</dbReference>
<dbReference type="AlphaFoldDB" id="A0A6C0U5A2"/>
<dbReference type="Pfam" id="PF00588">
    <property type="entry name" value="SpoU_methylase"/>
    <property type="match status" value="1"/>
</dbReference>
<proteinExistence type="predicted"/>
<dbReference type="SUPFAM" id="SSF55315">
    <property type="entry name" value="L30e-like"/>
    <property type="match status" value="1"/>
</dbReference>
<evidence type="ECO:0000259" key="3">
    <source>
        <dbReference type="SMART" id="SM00967"/>
    </source>
</evidence>
<dbReference type="PANTHER" id="PTHR46429:SF1">
    <property type="entry name" value="23S RRNA (GUANOSINE-2'-O-)-METHYLTRANSFERASE RLMB"/>
    <property type="match status" value="1"/>
</dbReference>
<dbReference type="Gene3D" id="3.40.1280.10">
    <property type="match status" value="1"/>
</dbReference>
<dbReference type="GO" id="GO:0006396">
    <property type="term" value="P:RNA processing"/>
    <property type="evidence" value="ECO:0007669"/>
    <property type="project" value="InterPro"/>
</dbReference>
<keyword evidence="5" id="KW-1185">Reference proteome</keyword>
<evidence type="ECO:0000313" key="4">
    <source>
        <dbReference type="EMBL" id="QIB67340.1"/>
    </source>
</evidence>
<dbReference type="InterPro" id="IPR029026">
    <property type="entry name" value="tRNA_m1G_MTases_N"/>
</dbReference>
<dbReference type="Gene3D" id="3.30.1330.30">
    <property type="match status" value="1"/>
</dbReference>
<dbReference type="InterPro" id="IPR001537">
    <property type="entry name" value="SpoU_MeTrfase"/>
</dbReference>
<organism evidence="4 5">
    <name type="scientific">Kineobactrum salinum</name>
    <dbReference type="NCBI Taxonomy" id="2708301"/>
    <lineage>
        <taxon>Bacteria</taxon>
        <taxon>Pseudomonadati</taxon>
        <taxon>Pseudomonadota</taxon>
        <taxon>Gammaproteobacteria</taxon>
        <taxon>Cellvibrionales</taxon>
        <taxon>Halieaceae</taxon>
        <taxon>Kineobactrum</taxon>
    </lineage>
</organism>
<protein>
    <submittedName>
        <fullName evidence="4">RNA methyltransferase</fullName>
    </submittedName>
</protein>
<dbReference type="CDD" id="cd18095">
    <property type="entry name" value="SpoU-like_rRNA-MTase"/>
    <property type="match status" value="1"/>
</dbReference>
<dbReference type="InterPro" id="IPR013123">
    <property type="entry name" value="SpoU_subst-bd"/>
</dbReference>
<keyword evidence="2 4" id="KW-0808">Transferase</keyword>
<feature type="domain" description="RNA 2-O ribose methyltransferase substrate binding" evidence="3">
    <location>
        <begin position="19"/>
        <end position="97"/>
    </location>
</feature>
<dbReference type="InterPro" id="IPR029064">
    <property type="entry name" value="Ribosomal_eL30-like_sf"/>
</dbReference>
<dbReference type="GO" id="GO:0003723">
    <property type="term" value="F:RNA binding"/>
    <property type="evidence" value="ECO:0007669"/>
    <property type="project" value="InterPro"/>
</dbReference>
<evidence type="ECO:0000256" key="2">
    <source>
        <dbReference type="ARBA" id="ARBA00022679"/>
    </source>
</evidence>
<dbReference type="GO" id="GO:0032259">
    <property type="term" value="P:methylation"/>
    <property type="evidence" value="ECO:0007669"/>
    <property type="project" value="UniProtKB-KW"/>
</dbReference>
<dbReference type="RefSeq" id="WP_163496767.1">
    <property type="nucleotide sequence ID" value="NZ_CP048711.1"/>
</dbReference>
<dbReference type="GO" id="GO:0005829">
    <property type="term" value="C:cytosol"/>
    <property type="evidence" value="ECO:0007669"/>
    <property type="project" value="TreeGrafter"/>
</dbReference>
<dbReference type="InterPro" id="IPR029028">
    <property type="entry name" value="Alpha/beta_knot_MTases"/>
</dbReference>
<dbReference type="KEGG" id="kim:G3T16_20015"/>
<dbReference type="EMBL" id="CP048711">
    <property type="protein sequence ID" value="QIB67340.1"/>
    <property type="molecule type" value="Genomic_DNA"/>
</dbReference>
<sequence>MPDRPAYAERKAFFKRMLTVYGRKPVLEALQDRSLNCHALHLADSNREGGVLADIVRLAQQRAVPVHHHSRVELARISRNGRQDQGVAADILCPGFRSLEDYLGQLQALPRQRLLALDGISNPQNLGMIIRSAAAGAIDGIVCARRGNAALGPLVIKASAGTLYRAPLMQCESLAPALQQCRRAGFEVCTLRADAACSLFQFQPRGHCIYVLGNETEGVSAVVEAEADRALNIPMRNGVESLNVAVTASLIAFADYLDR</sequence>
<name>A0A6C0U5A2_9GAMM</name>
<gene>
    <name evidence="4" type="ORF">G3T16_20015</name>
</gene>